<dbReference type="Proteomes" id="UP000195437">
    <property type="component" value="Chromosome"/>
</dbReference>
<dbReference type="GO" id="GO:0070042">
    <property type="term" value="F:rRNA (uridine-N3-)-methyltransferase activity"/>
    <property type="evidence" value="ECO:0007669"/>
    <property type="project" value="TreeGrafter"/>
</dbReference>
<evidence type="ECO:0000256" key="1">
    <source>
        <dbReference type="ARBA" id="ARBA00004496"/>
    </source>
</evidence>
<keyword evidence="9 12" id="KW-0949">S-adenosyl-L-methionine</keyword>
<evidence type="ECO:0000256" key="7">
    <source>
        <dbReference type="ARBA" id="ARBA00022603"/>
    </source>
</evidence>
<dbReference type="SUPFAM" id="SSF75217">
    <property type="entry name" value="alpha/beta knot"/>
    <property type="match status" value="1"/>
</dbReference>
<evidence type="ECO:0000256" key="4">
    <source>
        <dbReference type="ARBA" id="ARBA00013673"/>
    </source>
</evidence>
<dbReference type="GO" id="GO:0005737">
    <property type="term" value="C:cytoplasm"/>
    <property type="evidence" value="ECO:0007669"/>
    <property type="project" value="UniProtKB-SubCell"/>
</dbReference>
<dbReference type="RefSeq" id="WP_087457383.1">
    <property type="nucleotide sequence ID" value="NZ_CP021434.1"/>
</dbReference>
<gene>
    <name evidence="15" type="ORF">CBW65_14135</name>
</gene>
<dbReference type="NCBIfam" id="NF008692">
    <property type="entry name" value="PRK11713.1-5"/>
    <property type="match status" value="1"/>
</dbReference>
<dbReference type="NCBIfam" id="TIGR00046">
    <property type="entry name" value="RsmE family RNA methyltransferase"/>
    <property type="match status" value="1"/>
</dbReference>
<keyword evidence="5 12" id="KW-0963">Cytoplasm</keyword>
<evidence type="ECO:0000256" key="12">
    <source>
        <dbReference type="PIRNR" id="PIRNR015601"/>
    </source>
</evidence>
<dbReference type="GO" id="GO:0070475">
    <property type="term" value="P:rRNA base methylation"/>
    <property type="evidence" value="ECO:0007669"/>
    <property type="project" value="TreeGrafter"/>
</dbReference>
<evidence type="ECO:0000256" key="11">
    <source>
        <dbReference type="ARBA" id="ARBA00047944"/>
    </source>
</evidence>
<evidence type="ECO:0000256" key="3">
    <source>
        <dbReference type="ARBA" id="ARBA00012328"/>
    </source>
</evidence>
<dbReference type="InterPro" id="IPR029028">
    <property type="entry name" value="Alpha/beta_knot_MTases"/>
</dbReference>
<dbReference type="InterPro" id="IPR046886">
    <property type="entry name" value="RsmE_MTase_dom"/>
</dbReference>
<evidence type="ECO:0000256" key="5">
    <source>
        <dbReference type="ARBA" id="ARBA00022490"/>
    </source>
</evidence>
<evidence type="ECO:0000313" key="15">
    <source>
        <dbReference type="EMBL" id="ARU62017.1"/>
    </source>
</evidence>
<dbReference type="Pfam" id="PF04452">
    <property type="entry name" value="Methyltrans_RNA"/>
    <property type="match status" value="1"/>
</dbReference>
<evidence type="ECO:0000259" key="13">
    <source>
        <dbReference type="Pfam" id="PF04452"/>
    </source>
</evidence>
<accession>A0A1Y0IND5</accession>
<keyword evidence="16" id="KW-1185">Reference proteome</keyword>
<comment type="catalytic activity">
    <reaction evidence="11 12">
        <text>uridine(1498) in 16S rRNA + S-adenosyl-L-methionine = N(3)-methyluridine(1498) in 16S rRNA + S-adenosyl-L-homocysteine + H(+)</text>
        <dbReference type="Rhea" id="RHEA:42920"/>
        <dbReference type="Rhea" id="RHEA-COMP:10283"/>
        <dbReference type="Rhea" id="RHEA-COMP:10284"/>
        <dbReference type="ChEBI" id="CHEBI:15378"/>
        <dbReference type="ChEBI" id="CHEBI:57856"/>
        <dbReference type="ChEBI" id="CHEBI:59789"/>
        <dbReference type="ChEBI" id="CHEBI:65315"/>
        <dbReference type="ChEBI" id="CHEBI:74502"/>
        <dbReference type="EC" id="2.1.1.193"/>
    </reaction>
</comment>
<evidence type="ECO:0000256" key="9">
    <source>
        <dbReference type="ARBA" id="ARBA00022691"/>
    </source>
</evidence>
<dbReference type="Gene3D" id="2.40.240.20">
    <property type="entry name" value="Hypothetical PUA domain-like, domain 1"/>
    <property type="match status" value="1"/>
</dbReference>
<dbReference type="CDD" id="cd18084">
    <property type="entry name" value="RsmE-like"/>
    <property type="match status" value="1"/>
</dbReference>
<keyword evidence="6 12" id="KW-0698">rRNA processing</keyword>
<name>A0A1Y0IND5_9BACL</name>
<protein>
    <recommendedName>
        <fullName evidence="4 12">Ribosomal RNA small subunit methyltransferase E</fullName>
        <ecNumber evidence="3 12">2.1.1.193</ecNumber>
    </recommendedName>
</protein>
<feature type="domain" description="Ribosomal RNA small subunit methyltransferase E methyltransferase" evidence="13">
    <location>
        <begin position="73"/>
        <end position="238"/>
    </location>
</feature>
<organism evidence="15 16">
    <name type="scientific">Tumebacillus avium</name>
    <dbReference type="NCBI Taxonomy" id="1903704"/>
    <lineage>
        <taxon>Bacteria</taxon>
        <taxon>Bacillati</taxon>
        <taxon>Bacillota</taxon>
        <taxon>Bacilli</taxon>
        <taxon>Bacillales</taxon>
        <taxon>Alicyclobacillaceae</taxon>
        <taxon>Tumebacillus</taxon>
    </lineage>
</organism>
<keyword evidence="7 12" id="KW-0489">Methyltransferase</keyword>
<evidence type="ECO:0000313" key="16">
    <source>
        <dbReference type="Proteomes" id="UP000195437"/>
    </source>
</evidence>
<dbReference type="PANTHER" id="PTHR30027">
    <property type="entry name" value="RIBOSOMAL RNA SMALL SUBUNIT METHYLTRANSFERASE E"/>
    <property type="match status" value="1"/>
</dbReference>
<dbReference type="Gene3D" id="3.40.1280.10">
    <property type="match status" value="1"/>
</dbReference>
<comment type="similarity">
    <text evidence="2 12">Belongs to the RNA methyltransferase RsmE family.</text>
</comment>
<dbReference type="InterPro" id="IPR015947">
    <property type="entry name" value="PUA-like_sf"/>
</dbReference>
<dbReference type="InterPro" id="IPR029026">
    <property type="entry name" value="tRNA_m1G_MTases_N"/>
</dbReference>
<dbReference type="PANTHER" id="PTHR30027:SF3">
    <property type="entry name" value="16S RRNA (URACIL(1498)-N(3))-METHYLTRANSFERASE"/>
    <property type="match status" value="1"/>
</dbReference>
<dbReference type="InterPro" id="IPR006700">
    <property type="entry name" value="RsmE"/>
</dbReference>
<sequence length="247" mass="27161">MQRYFVEPEAIQQETVTITGDDVKHITRVLRMEAEDEVIVCDGVGHAYRVELTELGSEQVAGRIIEKLDTTSEARVKITLAQGLPKGDKMDLIVQKGTEVGVSRFLPVEMSRCIVQYDQKKEQKRRERWQKIAKEAAEQAHRTMIPSVGIGMTFKQLLNNLDGFDLVIVPYEGEKARGLRDVLQEHGQPEHICVVIGPEGGIADGEIEAALAAGAIPVTLGSRIMRTETAGLVAAACICYQFGEMGG</sequence>
<evidence type="ECO:0000256" key="10">
    <source>
        <dbReference type="ARBA" id="ARBA00025699"/>
    </source>
</evidence>
<evidence type="ECO:0000259" key="14">
    <source>
        <dbReference type="Pfam" id="PF20260"/>
    </source>
</evidence>
<dbReference type="SUPFAM" id="SSF88697">
    <property type="entry name" value="PUA domain-like"/>
    <property type="match status" value="1"/>
</dbReference>
<dbReference type="PIRSF" id="PIRSF015601">
    <property type="entry name" value="MTase_slr0722"/>
    <property type="match status" value="1"/>
</dbReference>
<evidence type="ECO:0000256" key="8">
    <source>
        <dbReference type="ARBA" id="ARBA00022679"/>
    </source>
</evidence>
<comment type="subcellular location">
    <subcellularLocation>
        <location evidence="1 12">Cytoplasm</location>
    </subcellularLocation>
</comment>
<comment type="function">
    <text evidence="10 12">Specifically methylates the N3 position of the uracil ring of uridine 1498 (m3U1498) in 16S rRNA. Acts on the fully assembled 30S ribosomal subunit.</text>
</comment>
<dbReference type="EC" id="2.1.1.193" evidence="3 12"/>
<keyword evidence="8 12" id="KW-0808">Transferase</keyword>
<reference evidence="16" key="1">
    <citation type="submission" date="2017-05" db="EMBL/GenBank/DDBJ databases">
        <authorList>
            <person name="Sung H."/>
        </authorList>
    </citation>
    <scope>NUCLEOTIDE SEQUENCE [LARGE SCALE GENOMIC DNA]</scope>
    <source>
        <strain evidence="16">AR23208</strain>
    </source>
</reference>
<evidence type="ECO:0000256" key="6">
    <source>
        <dbReference type="ARBA" id="ARBA00022552"/>
    </source>
</evidence>
<dbReference type="AlphaFoldDB" id="A0A1Y0IND5"/>
<dbReference type="EMBL" id="CP021434">
    <property type="protein sequence ID" value="ARU62017.1"/>
    <property type="molecule type" value="Genomic_DNA"/>
</dbReference>
<proteinExistence type="inferred from homology"/>
<evidence type="ECO:0000256" key="2">
    <source>
        <dbReference type="ARBA" id="ARBA00005528"/>
    </source>
</evidence>
<dbReference type="KEGG" id="tum:CBW65_14135"/>
<dbReference type="InterPro" id="IPR046887">
    <property type="entry name" value="RsmE_PUA-like"/>
</dbReference>
<dbReference type="OrthoDB" id="9815641at2"/>
<dbReference type="Pfam" id="PF20260">
    <property type="entry name" value="PUA_4"/>
    <property type="match status" value="1"/>
</dbReference>
<feature type="domain" description="Ribosomal RNA small subunit methyltransferase E PUA-like" evidence="14">
    <location>
        <begin position="18"/>
        <end position="64"/>
    </location>
</feature>